<feature type="compositionally biased region" description="Basic and acidic residues" evidence="2">
    <location>
        <begin position="584"/>
        <end position="605"/>
    </location>
</feature>
<feature type="compositionally biased region" description="Polar residues" evidence="2">
    <location>
        <begin position="410"/>
        <end position="422"/>
    </location>
</feature>
<feature type="region of interest" description="Disordered" evidence="2">
    <location>
        <begin position="281"/>
        <end position="615"/>
    </location>
</feature>
<organism evidence="4 5">
    <name type="scientific">Parnassius apollo</name>
    <name type="common">Apollo butterfly</name>
    <name type="synonym">Papilio apollo</name>
    <dbReference type="NCBI Taxonomy" id="110799"/>
    <lineage>
        <taxon>Eukaryota</taxon>
        <taxon>Metazoa</taxon>
        <taxon>Ecdysozoa</taxon>
        <taxon>Arthropoda</taxon>
        <taxon>Hexapoda</taxon>
        <taxon>Insecta</taxon>
        <taxon>Pterygota</taxon>
        <taxon>Neoptera</taxon>
        <taxon>Endopterygota</taxon>
        <taxon>Lepidoptera</taxon>
        <taxon>Glossata</taxon>
        <taxon>Ditrysia</taxon>
        <taxon>Papilionoidea</taxon>
        <taxon>Papilionidae</taxon>
        <taxon>Parnassiinae</taxon>
        <taxon>Parnassini</taxon>
        <taxon>Parnassius</taxon>
        <taxon>Parnassius</taxon>
    </lineage>
</organism>
<evidence type="ECO:0000259" key="3">
    <source>
        <dbReference type="PROSITE" id="PS50102"/>
    </source>
</evidence>
<dbReference type="AlphaFoldDB" id="A0A8S3Y0C3"/>
<feature type="compositionally biased region" description="Basic and acidic residues" evidence="2">
    <location>
        <begin position="425"/>
        <end position="459"/>
    </location>
</feature>
<feature type="compositionally biased region" description="Basic and acidic residues" evidence="2">
    <location>
        <begin position="563"/>
        <end position="576"/>
    </location>
</feature>
<feature type="domain" description="RRM" evidence="3">
    <location>
        <begin position="165"/>
        <end position="239"/>
    </location>
</feature>
<dbReference type="FunFam" id="3.30.70.330:FF:000084">
    <property type="entry name" value="Serine/arginine-rich splicing factor 11 isoform 1"/>
    <property type="match status" value="1"/>
</dbReference>
<dbReference type="PANTHER" id="PTHR32343">
    <property type="entry name" value="SERINE/ARGININE-RICH SPLICING FACTOR"/>
    <property type="match status" value="1"/>
</dbReference>
<dbReference type="SMART" id="SM00360">
    <property type="entry name" value="RRM"/>
    <property type="match status" value="2"/>
</dbReference>
<keyword evidence="1" id="KW-0694">RNA-binding</keyword>
<evidence type="ECO:0000256" key="2">
    <source>
        <dbReference type="SAM" id="MobiDB-lite"/>
    </source>
</evidence>
<reference evidence="4" key="1">
    <citation type="submission" date="2021-04" db="EMBL/GenBank/DDBJ databases">
        <authorList>
            <person name="Tunstrom K."/>
        </authorList>
    </citation>
    <scope>NUCLEOTIDE SEQUENCE</scope>
</reference>
<feature type="compositionally biased region" description="Basic residues" evidence="2">
    <location>
        <begin position="460"/>
        <end position="562"/>
    </location>
</feature>
<dbReference type="GO" id="GO:0003723">
    <property type="term" value="F:RNA binding"/>
    <property type="evidence" value="ECO:0007669"/>
    <property type="project" value="UniProtKB-UniRule"/>
</dbReference>
<dbReference type="CDD" id="cd12259">
    <property type="entry name" value="RRM_SRSF11_SREK1"/>
    <property type="match status" value="1"/>
</dbReference>
<name>A0A8S3Y0C3_PARAO</name>
<feature type="compositionally biased region" description="Basic residues" evidence="2">
    <location>
        <begin position="284"/>
        <end position="359"/>
    </location>
</feature>
<dbReference type="PROSITE" id="PS50102">
    <property type="entry name" value="RRM"/>
    <property type="match status" value="1"/>
</dbReference>
<dbReference type="EMBL" id="CAJQZP010001468">
    <property type="protein sequence ID" value="CAG5048853.1"/>
    <property type="molecule type" value="Genomic_DNA"/>
</dbReference>
<dbReference type="InterPro" id="IPR000504">
    <property type="entry name" value="RRM_dom"/>
</dbReference>
<gene>
    <name evidence="4" type="ORF">PAPOLLO_LOCUS24311</name>
</gene>
<dbReference type="Proteomes" id="UP000691718">
    <property type="component" value="Unassembled WGS sequence"/>
</dbReference>
<evidence type="ECO:0000256" key="1">
    <source>
        <dbReference type="PROSITE-ProRule" id="PRU00176"/>
    </source>
</evidence>
<proteinExistence type="predicted"/>
<feature type="compositionally biased region" description="Polar residues" evidence="2">
    <location>
        <begin position="606"/>
        <end position="615"/>
    </location>
</feature>
<keyword evidence="5" id="KW-1185">Reference proteome</keyword>
<comment type="caution">
    <text evidence="4">The sequence shown here is derived from an EMBL/GenBank/DDBJ whole genome shotgun (WGS) entry which is preliminary data.</text>
</comment>
<evidence type="ECO:0000313" key="5">
    <source>
        <dbReference type="Proteomes" id="UP000691718"/>
    </source>
</evidence>
<feature type="compositionally biased region" description="Basic and acidic residues" evidence="2">
    <location>
        <begin position="360"/>
        <end position="406"/>
    </location>
</feature>
<dbReference type="PANTHER" id="PTHR32343:SF22">
    <property type="entry name" value="LD29830P"/>
    <property type="match status" value="1"/>
</dbReference>
<dbReference type="OrthoDB" id="7763451at2759"/>
<accession>A0A8S3Y0C3</accession>
<evidence type="ECO:0000313" key="4">
    <source>
        <dbReference type="EMBL" id="CAG5048853.1"/>
    </source>
</evidence>
<sequence>MVSGSTRVIQVTNIAPQATKDQMQTLFGYLGKIDDIRLYPTIRDVSCPVQSRICYVKYYDSATVNVAQHMTNTVFIDRALIVIPMQSGEIPDEHKALEMSSNGTLVPGLSTIEPRLPAHVVNTLEGVPPNQVIQTYDPKMAAAGLPPYPPLPAAYDSRKIEEIRRTVLVVDVGTLTQQQLIDHFCQAGEVNYLRFCDRDVDKLKYALIEMTEQECVIKALQLNGTTIDGHVIKVHHATQAICKPQTKSNEAAQREIEEAMCRVKEAQNYISAAIDPVIGLLSKDKRRTRSRSRSRRRSRSRSRRSRSRHRSKRSRSRSRHRSRRSRSRHRHRTRSRSRHRSSRRSRSRSRHRSSRSKRDRSRDRDRKDRKSSSERDKDKDKKEKSKSPSKDIGKEIEKDGKNKTEVVPDTNGNSSETKSKASTPVDDREKESDKEKEKDKDKDKRDKDDRKDKDKSPTKRRERSRSRDKKRDRSRSKRRSRSRSRRKRSKSRRRSRSKERKRSRSRDRKKSRSRDRKRSKSRDRKKSRSRDRKRSKSRDRKRSRSRDRKRSRSRSRRSKSRSHRDSKTPHDRKSRDQTPLPTVTEEKETSIIESRMNDISDEKNSPDNMDISNSP</sequence>
<dbReference type="Pfam" id="PF00076">
    <property type="entry name" value="RRM_1"/>
    <property type="match status" value="1"/>
</dbReference>
<dbReference type="GO" id="GO:0005654">
    <property type="term" value="C:nucleoplasm"/>
    <property type="evidence" value="ECO:0007669"/>
    <property type="project" value="TreeGrafter"/>
</dbReference>
<protein>
    <submittedName>
        <fullName evidence="4">(apollo) hypothetical protein</fullName>
    </submittedName>
</protein>